<dbReference type="InterPro" id="IPR025877">
    <property type="entry name" value="MobA-like_NTP_Trfase"/>
</dbReference>
<proteinExistence type="predicted"/>
<dbReference type="Pfam" id="PF12804">
    <property type="entry name" value="NTP_transf_3"/>
    <property type="match status" value="1"/>
</dbReference>
<keyword evidence="1 4" id="KW-0808">Transferase</keyword>
<feature type="domain" description="MobA-like NTP transferase" evidence="3">
    <location>
        <begin position="6"/>
        <end position="133"/>
    </location>
</feature>
<keyword evidence="2" id="KW-0548">Nucleotidyltransferase</keyword>
<protein>
    <submittedName>
        <fullName evidence="4">Nucleotidyltransferase</fullName>
    </submittedName>
</protein>
<evidence type="ECO:0000256" key="1">
    <source>
        <dbReference type="ARBA" id="ARBA00022679"/>
    </source>
</evidence>
<evidence type="ECO:0000259" key="3">
    <source>
        <dbReference type="Pfam" id="PF12804"/>
    </source>
</evidence>
<dbReference type="PANTHER" id="PTHR43584">
    <property type="entry name" value="NUCLEOTIDYL TRANSFERASE"/>
    <property type="match status" value="1"/>
</dbReference>
<reference evidence="4 5" key="1">
    <citation type="submission" date="2017-12" db="EMBL/GenBank/DDBJ databases">
        <title>The draft genome sequence of Brumimicrobium saltpan LHR20.</title>
        <authorList>
            <person name="Do Z.-J."/>
            <person name="Luo H.-R."/>
        </authorList>
    </citation>
    <scope>NUCLEOTIDE SEQUENCE [LARGE SCALE GENOMIC DNA]</scope>
    <source>
        <strain evidence="4 5">LHR20</strain>
    </source>
</reference>
<dbReference type="PANTHER" id="PTHR43584:SF5">
    <property type="entry name" value="PROTEIN LICC"/>
    <property type="match status" value="1"/>
</dbReference>
<dbReference type="InterPro" id="IPR050065">
    <property type="entry name" value="GlmU-like"/>
</dbReference>
<dbReference type="EMBL" id="PJNI01000002">
    <property type="protein sequence ID" value="PKR81712.1"/>
    <property type="molecule type" value="Genomic_DNA"/>
</dbReference>
<sequence>MKIKNAVICAAGLGSRLGLDTPKCLVKLGKHRLIYYLLDILKDVENVRIVVGFKEEEVIAYVKNIREDVVFVRNPDYSTTSNSYSLYLGSHDLDEPFISIDGDMIIDHDNFKNFVDAIDVNEDLIAVTKAKTEDAVFAKVNETNFITEFSRKPISKYEWSGVAYFANFKVSKNGKYVYQEIEPNLPVKAVEMECWEIDTPGDLDLVMNEVSHIF</sequence>
<evidence type="ECO:0000313" key="4">
    <source>
        <dbReference type="EMBL" id="PKR81712.1"/>
    </source>
</evidence>
<dbReference type="Gene3D" id="3.90.550.10">
    <property type="entry name" value="Spore Coat Polysaccharide Biosynthesis Protein SpsA, Chain A"/>
    <property type="match status" value="1"/>
</dbReference>
<accession>A0A2I0R541</accession>
<name>A0A2I0R541_9FLAO</name>
<dbReference type="GO" id="GO:0016779">
    <property type="term" value="F:nucleotidyltransferase activity"/>
    <property type="evidence" value="ECO:0007669"/>
    <property type="project" value="UniProtKB-KW"/>
</dbReference>
<organism evidence="4 5">
    <name type="scientific">Brumimicrobium salinarum</name>
    <dbReference type="NCBI Taxonomy" id="2058658"/>
    <lineage>
        <taxon>Bacteria</taxon>
        <taxon>Pseudomonadati</taxon>
        <taxon>Bacteroidota</taxon>
        <taxon>Flavobacteriia</taxon>
        <taxon>Flavobacteriales</taxon>
        <taxon>Crocinitomicaceae</taxon>
        <taxon>Brumimicrobium</taxon>
    </lineage>
</organism>
<dbReference type="InterPro" id="IPR029044">
    <property type="entry name" value="Nucleotide-diphossugar_trans"/>
</dbReference>
<dbReference type="SUPFAM" id="SSF53448">
    <property type="entry name" value="Nucleotide-diphospho-sugar transferases"/>
    <property type="match status" value="1"/>
</dbReference>
<evidence type="ECO:0000313" key="5">
    <source>
        <dbReference type="Proteomes" id="UP000236654"/>
    </source>
</evidence>
<dbReference type="Proteomes" id="UP000236654">
    <property type="component" value="Unassembled WGS sequence"/>
</dbReference>
<evidence type="ECO:0000256" key="2">
    <source>
        <dbReference type="ARBA" id="ARBA00022695"/>
    </source>
</evidence>
<comment type="caution">
    <text evidence="4">The sequence shown here is derived from an EMBL/GenBank/DDBJ whole genome shotgun (WGS) entry which is preliminary data.</text>
</comment>
<keyword evidence="5" id="KW-1185">Reference proteome</keyword>
<dbReference type="OrthoDB" id="9813880at2"/>
<dbReference type="RefSeq" id="WP_101333726.1">
    <property type="nucleotide sequence ID" value="NZ_PJNI01000002.1"/>
</dbReference>
<gene>
    <name evidence="4" type="ORF">CW751_04075</name>
</gene>
<dbReference type="AlphaFoldDB" id="A0A2I0R541"/>